<evidence type="ECO:0000259" key="5">
    <source>
        <dbReference type="Pfam" id="PF12950"/>
    </source>
</evidence>
<dbReference type="EMBL" id="BARV01016136">
    <property type="protein sequence ID" value="GAI23519.1"/>
    <property type="molecule type" value="Genomic_DNA"/>
</dbReference>
<dbReference type="Gene3D" id="3.90.220.10">
    <property type="entry name" value="Adenine-n6-DNA-methyltransferase Taqi, Chain A, domain 2"/>
    <property type="match status" value="1"/>
</dbReference>
<dbReference type="Pfam" id="PF12950">
    <property type="entry name" value="TaqI_C"/>
    <property type="match status" value="1"/>
</dbReference>
<evidence type="ECO:0000256" key="1">
    <source>
        <dbReference type="ARBA" id="ARBA00011900"/>
    </source>
</evidence>
<keyword evidence="2" id="KW-0489">Methyltransferase</keyword>
<proteinExistence type="predicted"/>
<evidence type="ECO:0000313" key="6">
    <source>
        <dbReference type="EMBL" id="GAI23519.1"/>
    </source>
</evidence>
<dbReference type="AlphaFoldDB" id="X1NXY7"/>
<accession>X1NXY7</accession>
<dbReference type="EC" id="2.1.1.72" evidence="1"/>
<feature type="domain" description="TaqI-like C-terminal specificity" evidence="5">
    <location>
        <begin position="29"/>
        <end position="143"/>
    </location>
</feature>
<protein>
    <recommendedName>
        <fullName evidence="1">site-specific DNA-methyltransferase (adenine-specific)</fullName>
        <ecNumber evidence="1">2.1.1.72</ecNumber>
    </recommendedName>
</protein>
<dbReference type="InterPro" id="IPR050953">
    <property type="entry name" value="N4_N6_ade-DNA_methylase"/>
</dbReference>
<comment type="caution">
    <text evidence="6">The sequence shown here is derived from an EMBL/GenBank/DDBJ whole genome shotgun (WGS) entry which is preliminary data.</text>
</comment>
<dbReference type="GO" id="GO:0009007">
    <property type="term" value="F:site-specific DNA-methyltransferase (adenine-specific) activity"/>
    <property type="evidence" value="ECO:0007669"/>
    <property type="project" value="UniProtKB-EC"/>
</dbReference>
<gene>
    <name evidence="6" type="ORF">S06H3_27768</name>
</gene>
<sequence>TFAKSTSGCGAKSSLLHKERVNDKEIRVVKGESIGQYENKGFFWFEFSDENLTGRTRDAGKLGVKEKVLIRKTGADIIATFDDSGVYPEQSLYFLYGANRDTLLYLLALLNSKLINAYYRNFAVTNRDTTPQLKNIDLDKFPIRAPSDETRVHLARLAQKAIALNREIQTTLLHSDRWNSLKSELAETRKFIDNAVYDLYGLTEEERQIIEAPLQDRALG</sequence>
<dbReference type="InterPro" id="IPR025931">
    <property type="entry name" value="TaqI_C"/>
</dbReference>
<organism evidence="6">
    <name type="scientific">marine sediment metagenome</name>
    <dbReference type="NCBI Taxonomy" id="412755"/>
    <lineage>
        <taxon>unclassified sequences</taxon>
        <taxon>metagenomes</taxon>
        <taxon>ecological metagenomes</taxon>
    </lineage>
</organism>
<evidence type="ECO:0000256" key="2">
    <source>
        <dbReference type="ARBA" id="ARBA00022603"/>
    </source>
</evidence>
<comment type="catalytic activity">
    <reaction evidence="4">
        <text>a 2'-deoxyadenosine in DNA + S-adenosyl-L-methionine = an N(6)-methyl-2'-deoxyadenosine in DNA + S-adenosyl-L-homocysteine + H(+)</text>
        <dbReference type="Rhea" id="RHEA:15197"/>
        <dbReference type="Rhea" id="RHEA-COMP:12418"/>
        <dbReference type="Rhea" id="RHEA-COMP:12419"/>
        <dbReference type="ChEBI" id="CHEBI:15378"/>
        <dbReference type="ChEBI" id="CHEBI:57856"/>
        <dbReference type="ChEBI" id="CHEBI:59789"/>
        <dbReference type="ChEBI" id="CHEBI:90615"/>
        <dbReference type="ChEBI" id="CHEBI:90616"/>
        <dbReference type="EC" id="2.1.1.72"/>
    </reaction>
</comment>
<name>X1NXY7_9ZZZZ</name>
<feature type="non-terminal residue" evidence="6">
    <location>
        <position position="1"/>
    </location>
</feature>
<reference evidence="6" key="1">
    <citation type="journal article" date="2014" name="Front. Microbiol.">
        <title>High frequency of phylogenetically diverse reductive dehalogenase-homologous genes in deep subseafloor sedimentary metagenomes.</title>
        <authorList>
            <person name="Kawai M."/>
            <person name="Futagami T."/>
            <person name="Toyoda A."/>
            <person name="Takaki Y."/>
            <person name="Nishi S."/>
            <person name="Hori S."/>
            <person name="Arai W."/>
            <person name="Tsubouchi T."/>
            <person name="Morono Y."/>
            <person name="Uchiyama I."/>
            <person name="Ito T."/>
            <person name="Fujiyama A."/>
            <person name="Inagaki F."/>
            <person name="Takami H."/>
        </authorList>
    </citation>
    <scope>NUCLEOTIDE SEQUENCE</scope>
    <source>
        <strain evidence="6">Expedition CK06-06</strain>
    </source>
</reference>
<dbReference type="InterPro" id="IPR023135">
    <property type="entry name" value="N6_DNA_MeTrfase_TaqI_C"/>
</dbReference>
<evidence type="ECO:0000256" key="4">
    <source>
        <dbReference type="ARBA" id="ARBA00047942"/>
    </source>
</evidence>
<dbReference type="GO" id="GO:0032259">
    <property type="term" value="P:methylation"/>
    <property type="evidence" value="ECO:0007669"/>
    <property type="project" value="UniProtKB-KW"/>
</dbReference>
<evidence type="ECO:0000256" key="3">
    <source>
        <dbReference type="ARBA" id="ARBA00022679"/>
    </source>
</evidence>
<keyword evidence="3" id="KW-0808">Transferase</keyword>
<dbReference type="PANTHER" id="PTHR33841:SF1">
    <property type="entry name" value="DNA METHYLTRANSFERASE A"/>
    <property type="match status" value="1"/>
</dbReference>
<dbReference type="PANTHER" id="PTHR33841">
    <property type="entry name" value="DNA METHYLTRANSFERASE YEEA-RELATED"/>
    <property type="match status" value="1"/>
</dbReference>